<evidence type="ECO:0000256" key="3">
    <source>
        <dbReference type="ARBA" id="ARBA00010456"/>
    </source>
</evidence>
<dbReference type="InterPro" id="IPR018016">
    <property type="entry name" value="Nucleoside_phosphorylase_CS"/>
</dbReference>
<evidence type="ECO:0000256" key="5">
    <source>
        <dbReference type="ARBA" id="ARBA00021980"/>
    </source>
</evidence>
<evidence type="ECO:0000256" key="8">
    <source>
        <dbReference type="ARBA" id="ARBA00022679"/>
    </source>
</evidence>
<dbReference type="Pfam" id="PF01048">
    <property type="entry name" value="PNP_UDP_1"/>
    <property type="match status" value="1"/>
</dbReference>
<name>A0A142CXP8_9EURY</name>
<dbReference type="SUPFAM" id="SSF53167">
    <property type="entry name" value="Purine and uridine phosphorylases"/>
    <property type="match status" value="1"/>
</dbReference>
<keyword evidence="13" id="KW-1185">Reference proteome</keyword>
<dbReference type="AlphaFoldDB" id="A0A142CXP8"/>
<dbReference type="NCBIfam" id="TIGR01718">
    <property type="entry name" value="Uridine-psphlse"/>
    <property type="match status" value="1"/>
</dbReference>
<comment type="similarity">
    <text evidence="3 10">Belongs to the PNP/UDP phosphorylase family.</text>
</comment>
<dbReference type="InterPro" id="IPR000845">
    <property type="entry name" value="Nucleoside_phosphorylase_d"/>
</dbReference>
<comment type="catalytic activity">
    <reaction evidence="9 10">
        <text>uridine + phosphate = alpha-D-ribose 1-phosphate + uracil</text>
        <dbReference type="Rhea" id="RHEA:24388"/>
        <dbReference type="ChEBI" id="CHEBI:16704"/>
        <dbReference type="ChEBI" id="CHEBI:17568"/>
        <dbReference type="ChEBI" id="CHEBI:43474"/>
        <dbReference type="ChEBI" id="CHEBI:57720"/>
        <dbReference type="EC" id="2.4.2.3"/>
    </reaction>
</comment>
<proteinExistence type="inferred from homology"/>
<organism evidence="12 13">
    <name type="scientific">Thermococcus peptonophilus</name>
    <dbReference type="NCBI Taxonomy" id="53952"/>
    <lineage>
        <taxon>Archaea</taxon>
        <taxon>Methanobacteriati</taxon>
        <taxon>Methanobacteriota</taxon>
        <taxon>Thermococci</taxon>
        <taxon>Thermococcales</taxon>
        <taxon>Thermococcaceae</taxon>
        <taxon>Thermococcus</taxon>
    </lineage>
</organism>
<dbReference type="PROSITE" id="PS01232">
    <property type="entry name" value="PNP_UDP_1"/>
    <property type="match status" value="1"/>
</dbReference>
<dbReference type="EMBL" id="CP014750">
    <property type="protein sequence ID" value="AMQ19550.1"/>
    <property type="molecule type" value="Genomic_DNA"/>
</dbReference>
<keyword evidence="7 10" id="KW-0328">Glycosyltransferase</keyword>
<evidence type="ECO:0000313" key="12">
    <source>
        <dbReference type="EMBL" id="AMQ19550.1"/>
    </source>
</evidence>
<dbReference type="InterPro" id="IPR035994">
    <property type="entry name" value="Nucleoside_phosphorylase_sf"/>
</dbReference>
<evidence type="ECO:0000256" key="10">
    <source>
        <dbReference type="RuleBase" id="RU361131"/>
    </source>
</evidence>
<evidence type="ECO:0000256" key="6">
    <source>
        <dbReference type="ARBA" id="ARBA00022490"/>
    </source>
</evidence>
<evidence type="ECO:0000313" key="13">
    <source>
        <dbReference type="Proteomes" id="UP000073604"/>
    </source>
</evidence>
<dbReference type="InterPro" id="IPR010058">
    <property type="entry name" value="Uridine_phosphorylase"/>
</dbReference>
<dbReference type="GO" id="GO:0044206">
    <property type="term" value="P:UMP salvage"/>
    <property type="evidence" value="ECO:0007669"/>
    <property type="project" value="UniProtKB-UniPathway"/>
</dbReference>
<dbReference type="EC" id="2.4.2.3" evidence="4 10"/>
<evidence type="ECO:0000256" key="2">
    <source>
        <dbReference type="ARBA" id="ARBA00004825"/>
    </source>
</evidence>
<dbReference type="KEGG" id="tpep:A0127_07810"/>
<dbReference type="PANTHER" id="PTHR43691:SF13">
    <property type="entry name" value="URIDINE PHOSPHORYLASE"/>
    <property type="match status" value="1"/>
</dbReference>
<gene>
    <name evidence="12" type="ORF">A0127_07810</name>
</gene>
<dbReference type="GO" id="GO:0004850">
    <property type="term" value="F:uridine phosphorylase activity"/>
    <property type="evidence" value="ECO:0007669"/>
    <property type="project" value="UniProtKB-EC"/>
</dbReference>
<dbReference type="UniPathway" id="UPA00574">
    <property type="reaction ID" value="UER00633"/>
</dbReference>
<keyword evidence="8 10" id="KW-0808">Transferase</keyword>
<feature type="domain" description="Nucleoside phosphorylase" evidence="11">
    <location>
        <begin position="29"/>
        <end position="247"/>
    </location>
</feature>
<dbReference type="GO" id="GO:0005829">
    <property type="term" value="C:cytosol"/>
    <property type="evidence" value="ECO:0007669"/>
    <property type="project" value="TreeGrafter"/>
</dbReference>
<protein>
    <recommendedName>
        <fullName evidence="5 10">Uridine phosphorylase</fullName>
        <ecNumber evidence="4 10">2.4.2.3</ecNumber>
    </recommendedName>
</protein>
<dbReference type="Proteomes" id="UP000073604">
    <property type="component" value="Chromosome"/>
</dbReference>
<evidence type="ECO:0000256" key="4">
    <source>
        <dbReference type="ARBA" id="ARBA00011888"/>
    </source>
</evidence>
<evidence type="ECO:0000256" key="9">
    <source>
        <dbReference type="ARBA" id="ARBA00048447"/>
    </source>
</evidence>
<accession>A0A142CXP8</accession>
<evidence type="ECO:0000256" key="7">
    <source>
        <dbReference type="ARBA" id="ARBA00022676"/>
    </source>
</evidence>
<dbReference type="GO" id="GO:0009166">
    <property type="term" value="P:nucleotide catabolic process"/>
    <property type="evidence" value="ECO:0007669"/>
    <property type="project" value="InterPro"/>
</dbReference>
<reference evidence="13" key="1">
    <citation type="submission" date="2016-03" db="EMBL/GenBank/DDBJ databases">
        <authorList>
            <person name="Oger P.M."/>
        </authorList>
    </citation>
    <scope>NUCLEOTIDE SEQUENCE [LARGE SCALE GENOMIC DNA]</scope>
    <source>
        <strain evidence="13">OG-1</strain>
    </source>
</reference>
<evidence type="ECO:0000259" key="11">
    <source>
        <dbReference type="Pfam" id="PF01048"/>
    </source>
</evidence>
<sequence length="276" mass="30008">MEKFVSAERPQTEEGMQYHIACKPGDVARYVLLPGDPERVPKISSLWDEAREIAFHREYRTHTGKYRGVPISVTSTGIGGPSTAIAVEELAAIGADTFIRVGSTGAIQPGIEIGDLIIAKAAVRLDGTSKQYVRVEYPAVADLEVTLALIEAAESLDVRYHVGITASTDSFYLGQGRPGLNGYFPSFARNIVDDLRQARVTNFEMEAATLYTLANIYGLRAGCVCAVFANRVTNEFGKAGEKEAALVASEAVKILAEWDEEKEKAGKKVWHPSLRG</sequence>
<comment type="subcellular location">
    <subcellularLocation>
        <location evidence="1">Cytoplasm</location>
    </subcellularLocation>
</comment>
<dbReference type="GO" id="GO:0009164">
    <property type="term" value="P:nucleoside catabolic process"/>
    <property type="evidence" value="ECO:0007669"/>
    <property type="project" value="UniProtKB-ARBA"/>
</dbReference>
<keyword evidence="6" id="KW-0963">Cytoplasm</keyword>
<dbReference type="PANTHER" id="PTHR43691">
    <property type="entry name" value="URIDINE PHOSPHORYLASE"/>
    <property type="match status" value="1"/>
</dbReference>
<dbReference type="Gene3D" id="3.40.50.1580">
    <property type="entry name" value="Nucleoside phosphorylase domain"/>
    <property type="match status" value="1"/>
</dbReference>
<dbReference type="STRING" id="53952.A0127_07810"/>
<evidence type="ECO:0000256" key="1">
    <source>
        <dbReference type="ARBA" id="ARBA00004496"/>
    </source>
</evidence>
<dbReference type="CDD" id="cd17767">
    <property type="entry name" value="UP_EcUdp-like"/>
    <property type="match status" value="1"/>
</dbReference>
<comment type="pathway">
    <text evidence="2 10">Pyrimidine metabolism; UMP biosynthesis via salvage pathway; uracil from uridine (phosphorylase route): step 1/1.</text>
</comment>